<dbReference type="InterPro" id="IPR018691">
    <property type="entry name" value="DUF2188"/>
</dbReference>
<organism evidence="2 3">
    <name type="scientific">Ferirhizobium litorale</name>
    <dbReference type="NCBI Taxonomy" id="2927786"/>
    <lineage>
        <taxon>Bacteria</taxon>
        <taxon>Pseudomonadati</taxon>
        <taxon>Pseudomonadota</taxon>
        <taxon>Alphaproteobacteria</taxon>
        <taxon>Hyphomicrobiales</taxon>
        <taxon>Rhizobiaceae</taxon>
        <taxon>Ferirhizobium</taxon>
    </lineage>
</organism>
<keyword evidence="3" id="KW-1185">Reference proteome</keyword>
<dbReference type="EMBL" id="JALDYZ010000001">
    <property type="protein sequence ID" value="MDI7921059.1"/>
    <property type="molecule type" value="Genomic_DNA"/>
</dbReference>
<evidence type="ECO:0000256" key="1">
    <source>
        <dbReference type="SAM" id="MobiDB-lite"/>
    </source>
</evidence>
<dbReference type="RefSeq" id="WP_311785211.1">
    <property type="nucleotide sequence ID" value="NZ_JALDYY010000001.1"/>
</dbReference>
<evidence type="ECO:0000313" key="3">
    <source>
        <dbReference type="Proteomes" id="UP001161580"/>
    </source>
</evidence>
<name>A0AAE3U2J1_9HYPH</name>
<feature type="region of interest" description="Disordered" evidence="1">
    <location>
        <begin position="65"/>
        <end position="90"/>
    </location>
</feature>
<sequence>MIKVIYEVVPHDGGWAYRLGDVYSETFPTHADALEAARIVAEEQRVGGDAAEISFQDDRGVWREEYADGGDRPETEVVDGVWRDDGATHQ</sequence>
<accession>A0AAE3U2J1</accession>
<dbReference type="Proteomes" id="UP001161580">
    <property type="component" value="Unassembled WGS sequence"/>
</dbReference>
<proteinExistence type="predicted"/>
<dbReference type="Pfam" id="PF09954">
    <property type="entry name" value="DUF2188"/>
    <property type="match status" value="1"/>
</dbReference>
<protein>
    <submittedName>
        <fullName evidence="2">DUF2188 domain-containing protein</fullName>
    </submittedName>
</protein>
<comment type="caution">
    <text evidence="2">The sequence shown here is derived from an EMBL/GenBank/DDBJ whole genome shotgun (WGS) entry which is preliminary data.</text>
</comment>
<evidence type="ECO:0000313" key="2">
    <source>
        <dbReference type="EMBL" id="MDI7921059.1"/>
    </source>
</evidence>
<reference evidence="2" key="1">
    <citation type="submission" date="2022-03" db="EMBL/GenBank/DDBJ databases">
        <title>Fererhizobium litorale gen. nov., sp. nov., isolated from sandy sediments of the Sea of Japan seashore.</title>
        <authorList>
            <person name="Romanenko L."/>
            <person name="Kurilenko V."/>
            <person name="Otstavnykh N."/>
            <person name="Svetashev V."/>
            <person name="Tekutyeva L."/>
            <person name="Isaeva M."/>
            <person name="Mikhailov V."/>
        </authorList>
    </citation>
    <scope>NUCLEOTIDE SEQUENCE</scope>
    <source>
        <strain evidence="2">KMM 9576</strain>
    </source>
</reference>
<dbReference type="AlphaFoldDB" id="A0AAE3U2J1"/>
<gene>
    <name evidence="2" type="ORF">MRS75_03050</name>
</gene>